<dbReference type="Proteomes" id="UP000249547">
    <property type="component" value="Unassembled WGS sequence"/>
</dbReference>
<evidence type="ECO:0000259" key="1">
    <source>
        <dbReference type="Pfam" id="PF00535"/>
    </source>
</evidence>
<dbReference type="Gene3D" id="3.90.550.10">
    <property type="entry name" value="Spore Coat Polysaccharide Biosynthesis Protein SpsA, Chain A"/>
    <property type="match status" value="1"/>
</dbReference>
<comment type="caution">
    <text evidence="2">The sequence shown here is derived from an EMBL/GenBank/DDBJ whole genome shotgun (WGS) entry which is preliminary data.</text>
</comment>
<proteinExistence type="predicted"/>
<accession>A0A327QTJ5</accession>
<evidence type="ECO:0000313" key="3">
    <source>
        <dbReference type="Proteomes" id="UP000249547"/>
    </source>
</evidence>
<dbReference type="GO" id="GO:0006487">
    <property type="term" value="P:protein N-linked glycosylation"/>
    <property type="evidence" value="ECO:0007669"/>
    <property type="project" value="TreeGrafter"/>
</dbReference>
<feature type="domain" description="Glycosyltransferase 2-like" evidence="1">
    <location>
        <begin position="30"/>
        <end position="191"/>
    </location>
</feature>
<dbReference type="SUPFAM" id="SSF53448">
    <property type="entry name" value="Nucleotide-diphospho-sugar transferases"/>
    <property type="match status" value="1"/>
</dbReference>
<dbReference type="InterPro" id="IPR029044">
    <property type="entry name" value="Nucleotide-diphossugar_trans"/>
</dbReference>
<gene>
    <name evidence="2" type="ORF">LX64_02231</name>
</gene>
<dbReference type="PANTHER" id="PTHR10859">
    <property type="entry name" value="GLYCOSYL TRANSFERASE"/>
    <property type="match status" value="1"/>
</dbReference>
<name>A0A327QTJ5_9BACT</name>
<keyword evidence="3" id="KW-1185">Reference proteome</keyword>
<dbReference type="AlphaFoldDB" id="A0A327QTJ5"/>
<sequence length="257" mass="29340">MQIAFTLPTTVPVFHNDTSSIPTTVKAMDLIVPCCNPPLRWVEQLVADYEAVQELMPDVRIQLIVVNDGSEKNFSISHRSQLKNAIPHVRIIHHPVNRGKGYAMRMGVAIAENEYQVCTDTDFPFGVNAIKEAFEQLQAGYDVVAGERGNQYVELLPSKRKWITRINRRMNQHVLRLKVQDAQAGLKAFNASGRKVFLSTRVEGFLYDSEFVHKAGKTKDLRIKSIPIKCRPGIHFSEFKSKTLWRELFNFIGILFR</sequence>
<dbReference type="Pfam" id="PF00535">
    <property type="entry name" value="Glycos_transf_2"/>
    <property type="match status" value="1"/>
</dbReference>
<dbReference type="PANTHER" id="PTHR10859:SF91">
    <property type="entry name" value="DOLICHYL-PHOSPHATE BETA-GLUCOSYLTRANSFERASE"/>
    <property type="match status" value="1"/>
</dbReference>
<organism evidence="2 3">
    <name type="scientific">Chitinophaga skermanii</name>
    <dbReference type="NCBI Taxonomy" id="331697"/>
    <lineage>
        <taxon>Bacteria</taxon>
        <taxon>Pseudomonadati</taxon>
        <taxon>Bacteroidota</taxon>
        <taxon>Chitinophagia</taxon>
        <taxon>Chitinophagales</taxon>
        <taxon>Chitinophagaceae</taxon>
        <taxon>Chitinophaga</taxon>
    </lineage>
</organism>
<dbReference type="InterPro" id="IPR001173">
    <property type="entry name" value="Glyco_trans_2-like"/>
</dbReference>
<keyword evidence="2" id="KW-0808">Transferase</keyword>
<reference evidence="2 3" key="1">
    <citation type="submission" date="2018-06" db="EMBL/GenBank/DDBJ databases">
        <title>Genomic Encyclopedia of Archaeal and Bacterial Type Strains, Phase II (KMG-II): from individual species to whole genera.</title>
        <authorList>
            <person name="Goeker M."/>
        </authorList>
    </citation>
    <scope>NUCLEOTIDE SEQUENCE [LARGE SCALE GENOMIC DNA]</scope>
    <source>
        <strain evidence="2 3">DSM 23857</strain>
    </source>
</reference>
<evidence type="ECO:0000313" key="2">
    <source>
        <dbReference type="EMBL" id="RAJ05077.1"/>
    </source>
</evidence>
<dbReference type="EMBL" id="QLLL01000004">
    <property type="protein sequence ID" value="RAJ05077.1"/>
    <property type="molecule type" value="Genomic_DNA"/>
</dbReference>
<protein>
    <submittedName>
        <fullName evidence="2">Glycosyltransferase involved in cell wall biosynthesis</fullName>
    </submittedName>
</protein>
<dbReference type="GO" id="GO:0016740">
    <property type="term" value="F:transferase activity"/>
    <property type="evidence" value="ECO:0007669"/>
    <property type="project" value="UniProtKB-KW"/>
</dbReference>